<evidence type="ECO:0000313" key="1">
    <source>
        <dbReference type="EMBL" id="GFS93001.1"/>
    </source>
</evidence>
<dbReference type="AlphaFoldDB" id="A0A8X6N428"/>
<keyword evidence="2" id="KW-1185">Reference proteome</keyword>
<name>A0A8X6N428_NEPPI</name>
<gene>
    <name evidence="1" type="ORF">NPIL_314291</name>
</gene>
<accession>A0A8X6N428</accession>
<dbReference type="EMBL" id="BMAW01053801">
    <property type="protein sequence ID" value="GFS93001.1"/>
    <property type="molecule type" value="Genomic_DNA"/>
</dbReference>
<evidence type="ECO:0000313" key="2">
    <source>
        <dbReference type="Proteomes" id="UP000887013"/>
    </source>
</evidence>
<protein>
    <submittedName>
        <fullName evidence="1">Uncharacterized protein</fullName>
    </submittedName>
</protein>
<proteinExistence type="predicted"/>
<sequence>MGNLMNKDCMFNSHSALLISSEREYIKSPHPALYYRLFLVTRFGFIPTDFFRRFSHETRVCVPSHPDIHDGDAPGGTLRQ</sequence>
<comment type="caution">
    <text evidence="1">The sequence shown here is derived from an EMBL/GenBank/DDBJ whole genome shotgun (WGS) entry which is preliminary data.</text>
</comment>
<dbReference type="Proteomes" id="UP000887013">
    <property type="component" value="Unassembled WGS sequence"/>
</dbReference>
<reference evidence="1" key="1">
    <citation type="submission" date="2020-08" db="EMBL/GenBank/DDBJ databases">
        <title>Multicomponent nature underlies the extraordinary mechanical properties of spider dragline silk.</title>
        <authorList>
            <person name="Kono N."/>
            <person name="Nakamura H."/>
            <person name="Mori M."/>
            <person name="Yoshida Y."/>
            <person name="Ohtoshi R."/>
            <person name="Malay A.D."/>
            <person name="Moran D.A.P."/>
            <person name="Tomita M."/>
            <person name="Numata K."/>
            <person name="Arakawa K."/>
        </authorList>
    </citation>
    <scope>NUCLEOTIDE SEQUENCE</scope>
</reference>
<organism evidence="1 2">
    <name type="scientific">Nephila pilipes</name>
    <name type="common">Giant wood spider</name>
    <name type="synonym">Nephila maculata</name>
    <dbReference type="NCBI Taxonomy" id="299642"/>
    <lineage>
        <taxon>Eukaryota</taxon>
        <taxon>Metazoa</taxon>
        <taxon>Ecdysozoa</taxon>
        <taxon>Arthropoda</taxon>
        <taxon>Chelicerata</taxon>
        <taxon>Arachnida</taxon>
        <taxon>Araneae</taxon>
        <taxon>Araneomorphae</taxon>
        <taxon>Entelegynae</taxon>
        <taxon>Araneoidea</taxon>
        <taxon>Nephilidae</taxon>
        <taxon>Nephila</taxon>
    </lineage>
</organism>